<protein>
    <submittedName>
        <fullName evidence="2">NADPH-dependent FMN reductase</fullName>
    </submittedName>
</protein>
<reference evidence="3" key="1">
    <citation type="journal article" date="2019" name="Int. J. Syst. Evol. Microbiol.">
        <title>The Global Catalogue of Microorganisms (GCM) 10K type strain sequencing project: providing services to taxonomists for standard genome sequencing and annotation.</title>
        <authorList>
            <consortium name="The Broad Institute Genomics Platform"/>
            <consortium name="The Broad Institute Genome Sequencing Center for Infectious Disease"/>
            <person name="Wu L."/>
            <person name="Ma J."/>
        </authorList>
    </citation>
    <scope>NUCLEOTIDE SEQUENCE [LARGE SCALE GENOMIC DNA]</scope>
    <source>
        <strain evidence="3">JCM 17021</strain>
    </source>
</reference>
<evidence type="ECO:0000259" key="1">
    <source>
        <dbReference type="Pfam" id="PF03358"/>
    </source>
</evidence>
<evidence type="ECO:0000313" key="2">
    <source>
        <dbReference type="EMBL" id="GAA3890580.1"/>
    </source>
</evidence>
<dbReference type="Pfam" id="PF03358">
    <property type="entry name" value="FMN_red"/>
    <property type="match status" value="1"/>
</dbReference>
<dbReference type="InterPro" id="IPR050712">
    <property type="entry name" value="NAD(P)H-dep_reductase"/>
</dbReference>
<dbReference type="Proteomes" id="UP001501803">
    <property type="component" value="Unassembled WGS sequence"/>
</dbReference>
<keyword evidence="3" id="KW-1185">Reference proteome</keyword>
<feature type="domain" description="NADPH-dependent FMN reductase-like" evidence="1">
    <location>
        <begin position="13"/>
        <end position="154"/>
    </location>
</feature>
<sequence length="196" mass="21388">MPTIFEHEPPYTVGYFIGSLSAHSINRTLSKALIRLAPADLQFTEIVIKDLPLYNRDLDADYPPVAREFKAQINAADALLFVTPEYNRSVPGALKNALDWASRPWGSNALTGKPSGVIGASSGAIGTALAQQSLRGTLSFSNAPQMTAPEAYIHMTPGLIADDGRVTNEGTEEFLRAYMAEFHQYILRVLTVLPPR</sequence>
<name>A0ABP7KXJ8_9MICO</name>
<organism evidence="2 3">
    <name type="scientific">Leifsonia kafniensis</name>
    <dbReference type="NCBI Taxonomy" id="475957"/>
    <lineage>
        <taxon>Bacteria</taxon>
        <taxon>Bacillati</taxon>
        <taxon>Actinomycetota</taxon>
        <taxon>Actinomycetes</taxon>
        <taxon>Micrococcales</taxon>
        <taxon>Microbacteriaceae</taxon>
        <taxon>Leifsonia</taxon>
    </lineage>
</organism>
<dbReference type="InterPro" id="IPR005025">
    <property type="entry name" value="FMN_Rdtase-like_dom"/>
</dbReference>
<dbReference type="RefSeq" id="WP_345069170.1">
    <property type="nucleotide sequence ID" value="NZ_BAABCN010000014.1"/>
</dbReference>
<dbReference type="Gene3D" id="3.40.50.360">
    <property type="match status" value="1"/>
</dbReference>
<accession>A0ABP7KXJ8</accession>
<dbReference type="InterPro" id="IPR029039">
    <property type="entry name" value="Flavoprotein-like_sf"/>
</dbReference>
<evidence type="ECO:0000313" key="3">
    <source>
        <dbReference type="Proteomes" id="UP001501803"/>
    </source>
</evidence>
<proteinExistence type="predicted"/>
<dbReference type="PANTHER" id="PTHR30543">
    <property type="entry name" value="CHROMATE REDUCTASE"/>
    <property type="match status" value="1"/>
</dbReference>
<comment type="caution">
    <text evidence="2">The sequence shown here is derived from an EMBL/GenBank/DDBJ whole genome shotgun (WGS) entry which is preliminary data.</text>
</comment>
<dbReference type="EMBL" id="BAABCN010000014">
    <property type="protein sequence ID" value="GAA3890580.1"/>
    <property type="molecule type" value="Genomic_DNA"/>
</dbReference>
<dbReference type="SUPFAM" id="SSF52218">
    <property type="entry name" value="Flavoproteins"/>
    <property type="match status" value="1"/>
</dbReference>
<dbReference type="PANTHER" id="PTHR30543:SF21">
    <property type="entry name" value="NAD(P)H-DEPENDENT FMN REDUCTASE LOT6"/>
    <property type="match status" value="1"/>
</dbReference>
<gene>
    <name evidence="2" type="ORF">GCM10022381_35620</name>
</gene>